<protein>
    <recommendedName>
        <fullName evidence="2">DUF2059 domain-containing protein</fullName>
    </recommendedName>
</protein>
<gene>
    <name evidence="1" type="ORF">MNBD_NITROSPINAE05-1425</name>
</gene>
<dbReference type="EMBL" id="UOGG01000129">
    <property type="protein sequence ID" value="VAX30801.1"/>
    <property type="molecule type" value="Genomic_DNA"/>
</dbReference>
<organism evidence="1">
    <name type="scientific">hydrothermal vent metagenome</name>
    <dbReference type="NCBI Taxonomy" id="652676"/>
    <lineage>
        <taxon>unclassified sequences</taxon>
        <taxon>metagenomes</taxon>
        <taxon>ecological metagenomes</taxon>
    </lineage>
</organism>
<sequence length="500" mass="57480">MTLGSNHSSPKIVTKLAQAFFIITLLAVTSIATAVENGKSGLEKRKAMLNDFFKSTGVEQTAYRMDYHAFDGPLVQSQFPSGQILMVKNMMSRVYDPEEWLRSIQRRMLINYQPKRMKQLVKWYQSALGKKVVQAETMAMDMTEGMEDEKNRFLKQLEYYPPKESRLEIAERLETTLGMTDYTLDTFLVLTKVLFPYHNRWAGASERKVSQNIKDDNFEPAREYYLKSFLFKFRNFSDKELAQYAAFATSPAGKWFYRSYFRGSRDALEKTSVELKHLLDLIQQEMRSSGESTLLKEIAPPGQRFLFVRMRDPFVPLVDPKLGLIQPVDEDESELEFRKFSDELKSLPQIPMEVFRNIKSTDPRLYADLEHFGGLFSQETKIASMGEDDYLDTVTKYKSLINKANDTQPGMIVTPIQTEYESIKLVGIIWKNNETIALVETDGKKGHSVKEGDLLGPNFGVVEKIDNNQLLILEQSRDYLGNILSNKKQLEIINEAPEEG</sequence>
<name>A0A3B1CW95_9ZZZZ</name>
<dbReference type="InterPro" id="IPR007446">
    <property type="entry name" value="PilP"/>
</dbReference>
<proteinExistence type="predicted"/>
<reference evidence="1" key="1">
    <citation type="submission" date="2018-06" db="EMBL/GenBank/DDBJ databases">
        <authorList>
            <person name="Zhirakovskaya E."/>
        </authorList>
    </citation>
    <scope>NUCLEOTIDE SEQUENCE</scope>
</reference>
<evidence type="ECO:0008006" key="2">
    <source>
        <dbReference type="Google" id="ProtNLM"/>
    </source>
</evidence>
<dbReference type="Gene3D" id="2.30.30.830">
    <property type="match status" value="1"/>
</dbReference>
<dbReference type="Pfam" id="PF04351">
    <property type="entry name" value="PilP"/>
    <property type="match status" value="1"/>
</dbReference>
<dbReference type="AlphaFoldDB" id="A0A3B1CW95"/>
<evidence type="ECO:0000313" key="1">
    <source>
        <dbReference type="EMBL" id="VAX30801.1"/>
    </source>
</evidence>
<accession>A0A3B1CW95</accession>